<protein>
    <submittedName>
        <fullName evidence="1">Uncharacterized protein</fullName>
    </submittedName>
</protein>
<evidence type="ECO:0000313" key="1">
    <source>
        <dbReference type="EMBL" id="PPS22105.1"/>
    </source>
</evidence>
<organism evidence="1 2">
    <name type="scientific">Brachyspira murdochii</name>
    <dbReference type="NCBI Taxonomy" id="84378"/>
    <lineage>
        <taxon>Bacteria</taxon>
        <taxon>Pseudomonadati</taxon>
        <taxon>Spirochaetota</taxon>
        <taxon>Spirochaetia</taxon>
        <taxon>Brachyspirales</taxon>
        <taxon>Brachyspiraceae</taxon>
        <taxon>Brachyspira</taxon>
    </lineage>
</organism>
<dbReference type="Proteomes" id="UP000238924">
    <property type="component" value="Unassembled WGS sequence"/>
</dbReference>
<keyword evidence="2" id="KW-1185">Reference proteome</keyword>
<comment type="caution">
    <text evidence="1">The sequence shown here is derived from an EMBL/GenBank/DDBJ whole genome shotgun (WGS) entry which is preliminary data.</text>
</comment>
<proteinExistence type="predicted"/>
<name>A0ABX5B486_9SPIR</name>
<evidence type="ECO:0000313" key="2">
    <source>
        <dbReference type="Proteomes" id="UP000238924"/>
    </source>
</evidence>
<accession>A0ABX5B486</accession>
<reference evidence="1 2" key="1">
    <citation type="submission" date="2014-04" db="EMBL/GenBank/DDBJ databases">
        <title>Whole genome sequence of 'Brachyspira hampsonii' D13-03603F2.</title>
        <authorList>
            <person name="Patterson A.H."/>
            <person name="Chaban B."/>
            <person name="Fernando C."/>
            <person name="Harding J.C."/>
            <person name="Hill J.E."/>
        </authorList>
    </citation>
    <scope>NUCLEOTIDE SEQUENCE [LARGE SCALE GENOMIC DNA]</scope>
    <source>
        <strain evidence="1 2">D13-03603F2</strain>
    </source>
</reference>
<sequence>MKIPADGNNIYFLDGIQPQNCTQQYAQKINAFITENNDEPNWNNFPYMTENDIDTTIDIKDNRWTNWGYFGANIVG</sequence>
<dbReference type="RefSeq" id="WP_104618421.1">
    <property type="nucleotide sequence ID" value="NZ_JJMJ01000102.1"/>
</dbReference>
<dbReference type="EMBL" id="JJMJ01000102">
    <property type="protein sequence ID" value="PPS22105.1"/>
    <property type="molecule type" value="Genomic_DNA"/>
</dbReference>
<gene>
    <name evidence="1" type="ORF">DJ52_06645</name>
</gene>